<feature type="compositionally biased region" description="Basic and acidic residues" evidence="2">
    <location>
        <begin position="255"/>
        <end position="264"/>
    </location>
</feature>
<protein>
    <submittedName>
        <fullName evidence="5">Heavy metal-associated isoprenylated plant protein 3 isoform X2</fullName>
    </submittedName>
</protein>
<evidence type="ECO:0000256" key="2">
    <source>
        <dbReference type="SAM" id="MobiDB-lite"/>
    </source>
</evidence>
<sequence>MRWAPDDFIKNSALYIPAIASIFSLQTICTSYPKKTNQFLRETGLMGEKVETKNEAEKKAEEGGEKAAADGGAKTDEGPITVVLKLDLHCEGCAKKVRRSVSHFEGVEKVKAECEAKRLTVTGNLDPAWLRERVETKTKKKVELISPHPPKDGGGGGAADTKAEEKPEKKIAEEKKAPDDSEKPKEAAVSTVVMKIKLHCDGCANKIKRVILKNVNGANRVTTDLEKHLVTVIGTMDTNKLTTYLKEKLKRGVEIVPPKKDDHASNQNVKEVGGGEKEKGGSGGGAGEEKKDKEGGKSGGGGDEKKEGGGNKKDDESKRDGGGEGSKGNEGTKVEVNKMEYNSFNPHTYYAMPMYNQTYANQDYVHVPMYHHQGYPNTGYVVQYAHGPPPPPPTYLNMNDNTNDHMFSDENPNGCFIM</sequence>
<dbReference type="CDD" id="cd00371">
    <property type="entry name" value="HMA"/>
    <property type="match status" value="2"/>
</dbReference>
<evidence type="ECO:0000259" key="3">
    <source>
        <dbReference type="PROSITE" id="PS50846"/>
    </source>
</evidence>
<organism evidence="4 5">
    <name type="scientific">Sesamum indicum</name>
    <name type="common">Oriental sesame</name>
    <name type="synonym">Sesamum orientale</name>
    <dbReference type="NCBI Taxonomy" id="4182"/>
    <lineage>
        <taxon>Eukaryota</taxon>
        <taxon>Viridiplantae</taxon>
        <taxon>Streptophyta</taxon>
        <taxon>Embryophyta</taxon>
        <taxon>Tracheophyta</taxon>
        <taxon>Spermatophyta</taxon>
        <taxon>Magnoliopsida</taxon>
        <taxon>eudicotyledons</taxon>
        <taxon>Gunneridae</taxon>
        <taxon>Pentapetalae</taxon>
        <taxon>asterids</taxon>
        <taxon>lamiids</taxon>
        <taxon>Lamiales</taxon>
        <taxon>Pedaliaceae</taxon>
        <taxon>Sesamum</taxon>
    </lineage>
</organism>
<dbReference type="PANTHER" id="PTHR46413:SF1">
    <property type="entry name" value="HEAVY METAL-ASSOCIATED ISOPRENYLATED PLANT PROTEIN 6"/>
    <property type="match status" value="1"/>
</dbReference>
<dbReference type="GeneID" id="105161362"/>
<dbReference type="GO" id="GO:0016020">
    <property type="term" value="C:membrane"/>
    <property type="evidence" value="ECO:0007669"/>
    <property type="project" value="UniProtKB-SubCell"/>
</dbReference>
<dbReference type="Gene3D" id="3.30.70.100">
    <property type="match status" value="2"/>
</dbReference>
<dbReference type="AlphaFoldDB" id="A0A6I9T5C7"/>
<dbReference type="InParanoid" id="A0A6I9T5C7"/>
<evidence type="ECO:0000256" key="1">
    <source>
        <dbReference type="ARBA" id="ARBA00004170"/>
    </source>
</evidence>
<feature type="region of interest" description="Disordered" evidence="2">
    <location>
        <begin position="50"/>
        <end position="74"/>
    </location>
</feature>
<dbReference type="InterPro" id="IPR036163">
    <property type="entry name" value="HMA_dom_sf"/>
</dbReference>
<dbReference type="PANTHER" id="PTHR46413">
    <property type="entry name" value="HEAVY METAL-ASSOCIATED ISOPRENYLATED PLANT PROTEIN 6"/>
    <property type="match status" value="1"/>
</dbReference>
<feature type="compositionally biased region" description="Basic and acidic residues" evidence="2">
    <location>
        <begin position="287"/>
        <end position="322"/>
    </location>
</feature>
<feature type="compositionally biased region" description="Basic and acidic residues" evidence="2">
    <location>
        <begin position="161"/>
        <end position="186"/>
    </location>
</feature>
<dbReference type="RefSeq" id="XP_011077322.2">
    <property type="nucleotide sequence ID" value="XM_011079020.2"/>
</dbReference>
<feature type="domain" description="HMA" evidence="3">
    <location>
        <begin position="79"/>
        <end position="142"/>
    </location>
</feature>
<dbReference type="InterPro" id="IPR006121">
    <property type="entry name" value="HMA_dom"/>
</dbReference>
<dbReference type="Pfam" id="PF00403">
    <property type="entry name" value="HMA"/>
    <property type="match status" value="2"/>
</dbReference>
<dbReference type="OrthoDB" id="773760at2759"/>
<feature type="region of interest" description="Disordered" evidence="2">
    <location>
        <begin position="255"/>
        <end position="334"/>
    </location>
</feature>
<evidence type="ECO:0000313" key="4">
    <source>
        <dbReference type="Proteomes" id="UP000504604"/>
    </source>
</evidence>
<dbReference type="InterPro" id="IPR044594">
    <property type="entry name" value="HIPP01/3/5/6"/>
</dbReference>
<reference evidence="5" key="1">
    <citation type="submission" date="2025-08" db="UniProtKB">
        <authorList>
            <consortium name="RefSeq"/>
        </authorList>
    </citation>
    <scope>IDENTIFICATION</scope>
</reference>
<dbReference type="GO" id="GO:0009626">
    <property type="term" value="P:plant-type hypersensitive response"/>
    <property type="evidence" value="ECO:0007669"/>
    <property type="project" value="UniProtKB-KW"/>
</dbReference>
<dbReference type="Proteomes" id="UP000504604">
    <property type="component" value="Linkage group LG5"/>
</dbReference>
<gene>
    <name evidence="5" type="primary">LOC105161362</name>
</gene>
<comment type="subcellular location">
    <subcellularLocation>
        <location evidence="1">Membrane</location>
        <topology evidence="1">Peripheral membrane protein</topology>
    </subcellularLocation>
</comment>
<feature type="domain" description="HMA" evidence="3">
    <location>
        <begin position="189"/>
        <end position="253"/>
    </location>
</feature>
<dbReference type="GO" id="GO:0046872">
    <property type="term" value="F:metal ion binding"/>
    <property type="evidence" value="ECO:0007669"/>
    <property type="project" value="InterPro"/>
</dbReference>
<dbReference type="SUPFAM" id="SSF55008">
    <property type="entry name" value="HMA, heavy metal-associated domain"/>
    <property type="match status" value="2"/>
</dbReference>
<dbReference type="KEGG" id="sind:105161362"/>
<dbReference type="PROSITE" id="PS50846">
    <property type="entry name" value="HMA_2"/>
    <property type="match status" value="2"/>
</dbReference>
<accession>A0A6I9T5C7</accession>
<feature type="region of interest" description="Disordered" evidence="2">
    <location>
        <begin position="140"/>
        <end position="186"/>
    </location>
</feature>
<dbReference type="FunCoup" id="A0A6I9T5C7">
    <property type="interactions" value="40"/>
</dbReference>
<evidence type="ECO:0000313" key="5">
    <source>
        <dbReference type="RefSeq" id="XP_011077322.2"/>
    </source>
</evidence>
<name>A0A6I9T5C7_SESIN</name>
<keyword evidence="4" id="KW-1185">Reference proteome</keyword>
<proteinExistence type="predicted"/>